<comment type="pathway">
    <text evidence="2 16">Purine metabolism; IMP biosynthesis via de novo pathway; N(2)-formyl-N(1)-(5-phospho-D-ribosyl)glycinamide from N(1)-(5-phospho-D-ribosyl)glycinamide (10-formyl THF route): step 1/1.</text>
</comment>
<dbReference type="InterPro" id="IPR036921">
    <property type="entry name" value="PurM-like_N_sf"/>
</dbReference>
<dbReference type="Pfam" id="PF01071">
    <property type="entry name" value="GARS_A"/>
    <property type="match status" value="1"/>
</dbReference>
<dbReference type="Pfam" id="PF00551">
    <property type="entry name" value="Formyl_trans_N"/>
    <property type="match status" value="1"/>
</dbReference>
<keyword evidence="9 16" id="KW-0479">Metal-binding</keyword>
<dbReference type="InterPro" id="IPR010918">
    <property type="entry name" value="PurM-like_C_dom"/>
</dbReference>
<dbReference type="STRING" id="6526.A0A2C9JGI9"/>
<dbReference type="CDD" id="cd02196">
    <property type="entry name" value="PurM"/>
    <property type="match status" value="2"/>
</dbReference>
<dbReference type="SUPFAM" id="SSF53328">
    <property type="entry name" value="Formyltransferase"/>
    <property type="match status" value="1"/>
</dbReference>
<dbReference type="FunFam" id="3.90.600.10:FF:000001">
    <property type="entry name" value="Trifunctional purine biosynthetic protein adenosine-3"/>
    <property type="match status" value="1"/>
</dbReference>
<dbReference type="NCBIfam" id="TIGR00878">
    <property type="entry name" value="purM"/>
    <property type="match status" value="2"/>
</dbReference>
<evidence type="ECO:0000256" key="10">
    <source>
        <dbReference type="ARBA" id="ARBA00022741"/>
    </source>
</evidence>
<evidence type="ECO:0000256" key="4">
    <source>
        <dbReference type="ARBA" id="ARBA00007423"/>
    </source>
</evidence>
<dbReference type="UniPathway" id="UPA00074">
    <property type="reaction ID" value="UER00125"/>
</dbReference>
<evidence type="ECO:0000256" key="14">
    <source>
        <dbReference type="ARBA" id="ARBA00023268"/>
    </source>
</evidence>
<dbReference type="Pfam" id="PF02844">
    <property type="entry name" value="GARS_N"/>
    <property type="match status" value="1"/>
</dbReference>
<dbReference type="FunFam" id="3.90.650.10:FF:000019">
    <property type="entry name" value="Trifunctional purine biosynthetic protein adenosine-3"/>
    <property type="match status" value="1"/>
</dbReference>
<dbReference type="GO" id="GO:0004637">
    <property type="term" value="F:phosphoribosylamine-glycine ligase activity"/>
    <property type="evidence" value="ECO:0007669"/>
    <property type="project" value="UniProtKB-UniRule"/>
</dbReference>
<dbReference type="GO" id="GO:0004641">
    <property type="term" value="F:phosphoribosylformylglycinamidine cyclo-ligase activity"/>
    <property type="evidence" value="ECO:0007669"/>
    <property type="project" value="UniProtKB-EC"/>
</dbReference>
<keyword evidence="10 15" id="KW-0547">Nucleotide-binding</keyword>
<protein>
    <recommendedName>
        <fullName evidence="16">Trifunctional purine biosynthetic protein adenosine-3</fullName>
    </recommendedName>
    <domain>
        <recommendedName>
            <fullName evidence="16">Phosphoribosylamine--glycine ligase</fullName>
            <ecNumber evidence="16">6.3.4.13</ecNumber>
        </recommendedName>
        <alternativeName>
            <fullName evidence="16">Glycinamide ribonucleotide synthetase</fullName>
            <shortName evidence="16">GARS</shortName>
        </alternativeName>
        <alternativeName>
            <fullName evidence="16">Phosphoribosylglycinamide synthetase</fullName>
        </alternativeName>
    </domain>
    <domain>
        <recommendedName>
            <fullName evidence="16">Phosphoribosylformylglycinamidine cyclo-ligase</fullName>
            <ecNumber evidence="16">6.3.3.1</ecNumber>
        </recommendedName>
        <alternativeName>
            <fullName evidence="16">AIR synthase</fullName>
            <shortName evidence="16">AIRS</shortName>
        </alternativeName>
        <alternativeName>
            <fullName evidence="16">Phosphoribosyl-aminoimidazole synthetase</fullName>
        </alternativeName>
    </domain>
    <domain>
        <recommendedName>
            <fullName evidence="16">Phosphoribosylglycinamide formyltransferase</fullName>
            <ecNumber evidence="16">2.1.2.2</ecNumber>
        </recommendedName>
        <alternativeName>
            <fullName evidence="16">5'-phosphoribosylglycinamide transformylase</fullName>
        </alternativeName>
        <alternativeName>
            <fullName evidence="16">GAR transformylase</fullName>
            <shortName evidence="16">GART</shortName>
        </alternativeName>
    </domain>
</protein>
<comment type="similarity">
    <text evidence="6 16">In the central section; belongs to the AIR synthase family.</text>
</comment>
<dbReference type="InterPro" id="IPR020559">
    <property type="entry name" value="PRibGlycinamide_synth_CS"/>
</dbReference>
<dbReference type="InterPro" id="IPR004607">
    <property type="entry name" value="GART"/>
</dbReference>
<dbReference type="NCBIfam" id="TIGR00639">
    <property type="entry name" value="PurN"/>
    <property type="match status" value="1"/>
</dbReference>
<dbReference type="FunFam" id="3.30.1490.20:FF:000006">
    <property type="entry name" value="phosphoribosylamine--glycine ligase, chloroplastic-like"/>
    <property type="match status" value="1"/>
</dbReference>
<evidence type="ECO:0000256" key="5">
    <source>
        <dbReference type="ARBA" id="ARBA00008630"/>
    </source>
</evidence>
<dbReference type="Gene3D" id="3.30.470.20">
    <property type="entry name" value="ATP-grasp fold, B domain"/>
    <property type="match status" value="1"/>
</dbReference>
<dbReference type="FunFam" id="3.40.50.170:FF:000006">
    <property type="entry name" value="Trifunctional purine biosynthetic protein adenosine-3"/>
    <property type="match status" value="1"/>
</dbReference>
<evidence type="ECO:0000256" key="16">
    <source>
        <dbReference type="RuleBase" id="RU363089"/>
    </source>
</evidence>
<name>A0A2C9JGI9_BIOGL</name>
<dbReference type="Pfam" id="PF00586">
    <property type="entry name" value="AIRS"/>
    <property type="match status" value="2"/>
</dbReference>
<dbReference type="InterPro" id="IPR013815">
    <property type="entry name" value="ATP_grasp_subdomain_1"/>
</dbReference>
<evidence type="ECO:0000256" key="15">
    <source>
        <dbReference type="PROSITE-ProRule" id="PRU00409"/>
    </source>
</evidence>
<comment type="pathway">
    <text evidence="1 16">Purine metabolism; IMP biosynthesis via de novo pathway; 5-amino-1-(5-phospho-D-ribosyl)imidazole from N(2)-formyl-N(1)-(5-phospho-D-ribosyl)glycinamide: step 2/2.</text>
</comment>
<dbReference type="RefSeq" id="XP_013068085.2">
    <property type="nucleotide sequence ID" value="XM_013212631.2"/>
</dbReference>
<keyword evidence="14 16" id="KW-0511">Multifunctional enzyme</keyword>
<dbReference type="Proteomes" id="UP000076420">
    <property type="component" value="Unassembled WGS sequence"/>
</dbReference>
<dbReference type="GO" id="GO:0006189">
    <property type="term" value="P:'de novo' IMP biosynthetic process"/>
    <property type="evidence" value="ECO:0007669"/>
    <property type="project" value="UniProtKB-UniRule"/>
</dbReference>
<dbReference type="NCBIfam" id="TIGR00877">
    <property type="entry name" value="purD"/>
    <property type="match status" value="1"/>
</dbReference>
<dbReference type="PROSITE" id="PS50975">
    <property type="entry name" value="ATP_GRASP"/>
    <property type="match status" value="1"/>
</dbReference>
<dbReference type="SUPFAM" id="SSF56059">
    <property type="entry name" value="Glutathione synthetase ATP-binding domain-like"/>
    <property type="match status" value="1"/>
</dbReference>
<accession>A0A2C9JGI9</accession>
<evidence type="ECO:0000256" key="6">
    <source>
        <dbReference type="ARBA" id="ARBA00008696"/>
    </source>
</evidence>
<dbReference type="InterPro" id="IPR020562">
    <property type="entry name" value="PRibGlycinamide_synth_N"/>
</dbReference>
<dbReference type="HAMAP" id="MF_00138">
    <property type="entry name" value="GARS"/>
    <property type="match status" value="1"/>
</dbReference>
<dbReference type="SUPFAM" id="SSF56042">
    <property type="entry name" value="PurM C-terminal domain-like"/>
    <property type="match status" value="2"/>
</dbReference>
<dbReference type="PANTHER" id="PTHR10520">
    <property type="entry name" value="TRIFUNCTIONAL PURINE BIOSYNTHETIC PROTEIN ADENOSINE-3-RELATED"/>
    <property type="match status" value="1"/>
</dbReference>
<dbReference type="PROSITE" id="PS00373">
    <property type="entry name" value="GART"/>
    <property type="match status" value="1"/>
</dbReference>
<evidence type="ECO:0000256" key="13">
    <source>
        <dbReference type="ARBA" id="ARBA00023211"/>
    </source>
</evidence>
<dbReference type="GO" id="GO:0046872">
    <property type="term" value="F:metal ion binding"/>
    <property type="evidence" value="ECO:0007669"/>
    <property type="project" value="UniProtKB-KW"/>
</dbReference>
<dbReference type="Gene3D" id="3.30.1490.20">
    <property type="entry name" value="ATP-grasp fold, A domain"/>
    <property type="match status" value="1"/>
</dbReference>
<dbReference type="EC" id="6.3.3.1" evidence="16"/>
<evidence type="ECO:0000256" key="11">
    <source>
        <dbReference type="ARBA" id="ARBA00022755"/>
    </source>
</evidence>
<dbReference type="SUPFAM" id="SSF55326">
    <property type="entry name" value="PurM N-terminal domain-like"/>
    <property type="match status" value="2"/>
</dbReference>
<dbReference type="InterPro" id="IPR004733">
    <property type="entry name" value="PurM_cligase"/>
</dbReference>
<comment type="catalytic activity">
    <reaction evidence="16">
        <text>5-phospho-beta-D-ribosylamine + glycine + ATP = N(1)-(5-phospho-beta-D-ribosyl)glycinamide + ADP + phosphate + H(+)</text>
        <dbReference type="Rhea" id="RHEA:17453"/>
        <dbReference type="ChEBI" id="CHEBI:15378"/>
        <dbReference type="ChEBI" id="CHEBI:30616"/>
        <dbReference type="ChEBI" id="CHEBI:43474"/>
        <dbReference type="ChEBI" id="CHEBI:57305"/>
        <dbReference type="ChEBI" id="CHEBI:58681"/>
        <dbReference type="ChEBI" id="CHEBI:143788"/>
        <dbReference type="ChEBI" id="CHEBI:456216"/>
        <dbReference type="EC" id="6.3.4.13"/>
    </reaction>
</comment>
<dbReference type="GO" id="GO:0005829">
    <property type="term" value="C:cytosol"/>
    <property type="evidence" value="ECO:0007669"/>
    <property type="project" value="TreeGrafter"/>
</dbReference>
<comment type="similarity">
    <text evidence="5 16">In the C-terminal section; belongs to the GART family.</text>
</comment>
<evidence type="ECO:0000313" key="19">
    <source>
        <dbReference type="Proteomes" id="UP000076420"/>
    </source>
</evidence>
<dbReference type="Gene3D" id="3.30.1330.10">
    <property type="entry name" value="PurM-like, N-terminal domain"/>
    <property type="match status" value="2"/>
</dbReference>
<dbReference type="InterPro" id="IPR001555">
    <property type="entry name" value="GART_AS"/>
</dbReference>
<dbReference type="VEuPathDB" id="VectorBase:BGLB002200"/>
<comment type="pathway">
    <text evidence="3 16">Purine metabolism; IMP biosynthesis via de novo pathway; N(1)-(5-phospho-D-ribosyl)glycinamide from 5-phospho-alpha-D-ribose 1-diphosphate: step 2/2.</text>
</comment>
<dbReference type="SUPFAM" id="SSF51246">
    <property type="entry name" value="Rudiment single hybrid motif"/>
    <property type="match status" value="1"/>
</dbReference>
<dbReference type="EnsemblMetazoa" id="BGLB002200-RB">
    <property type="protein sequence ID" value="BGLB002200-PB"/>
    <property type="gene ID" value="BGLB002200"/>
</dbReference>
<evidence type="ECO:0000256" key="1">
    <source>
        <dbReference type="ARBA" id="ARBA00004686"/>
    </source>
</evidence>
<evidence type="ECO:0000256" key="9">
    <source>
        <dbReference type="ARBA" id="ARBA00022723"/>
    </source>
</evidence>
<comment type="catalytic activity">
    <reaction evidence="16">
        <text>2-formamido-N(1)-(5-O-phospho-beta-D-ribosyl)acetamidine + ATP = 5-amino-1-(5-phospho-beta-D-ribosyl)imidazole + ADP + phosphate + H(+)</text>
        <dbReference type="Rhea" id="RHEA:23032"/>
        <dbReference type="ChEBI" id="CHEBI:15378"/>
        <dbReference type="ChEBI" id="CHEBI:30616"/>
        <dbReference type="ChEBI" id="CHEBI:43474"/>
        <dbReference type="ChEBI" id="CHEBI:137981"/>
        <dbReference type="ChEBI" id="CHEBI:147287"/>
        <dbReference type="ChEBI" id="CHEBI:456216"/>
        <dbReference type="EC" id="6.3.3.1"/>
    </reaction>
</comment>
<evidence type="ECO:0000313" key="18">
    <source>
        <dbReference type="EnsemblMetazoa" id="BGLB002200-PC"/>
    </source>
</evidence>
<dbReference type="FunFam" id="3.30.470.20:FF:000018">
    <property type="entry name" value="Trifunctional purine biosynthetic protein adenosine-3"/>
    <property type="match status" value="1"/>
</dbReference>
<evidence type="ECO:0000256" key="8">
    <source>
        <dbReference type="ARBA" id="ARBA00022679"/>
    </source>
</evidence>
<sequence length="1352" mass="144973">MKENILLIGNGGREHALAWKLSQSESVGHVFVAPGNAGTANNDKISNIGLNVKDFEAISSWCKSNNVGFVMVGPEDPLALGIVDFLTNTGIPTFGPTASAARIEADKSYAKHFMLRHNIPTARFQSFTDPDEACKYIVEADFAALVVKASGLAAGKGVVVAADKKEACEAVKEMMTDKRFGAAGDVVVVEELLEGPEVSVLAFTDGHNVHLMPPAQDHKRLLDNDQGPNTGGMGAFCPYPELSQSDLDNIQKEILEKTVRGMAQEGSRYVGVLYAGLMLTKSGPQVLEFNCRFGDPETQSILSLMTSDLLTTLKACVDGDLTKARPTFDTSKTALGVVVVSGGYPENYKKGIPISGISEVERSGGLKVFHAGTNLNENGQVVTSGGRVLAVVATDSSLVEANRKATAAAAKIHFEGAYFRKDIGCKCFKRSSPALSNQSEEGLQYKDSGVDIEAGDYLVDVIKPLAKMTKRTGCNADLGGFGGIFDLSDAKLSKCILASRTWGVGPKLRFAENLGHHYNIGFDLVAQCANHLITIGAEPLFFLDYYATGKLSVPHAEEVVRGVADACLESGCALIGGETAEMPGMYRGQDYDVAGIAIGALCEDQWKLGQPSLVAGDVVLGLTTSGLQHQDFEILQDILTQNCMSVHKVKGVNGGMTLGEEILVPPKVYVKPVLKLVQSRKVKRFIYVSDGLTETVSRSLPHEACVKIDALKWSVKPVFGWMSALACLSPDQMAAYSSCGLAALMIVAESDVTSIHEALSDFNIDSKEIGIVGYKSGDCKQVVIDNLEAALEKAKNIAYQHAPENFVREPVSSLLLSQLDYIKTTLPPMYDLTTLNLQEPVLVSGTDGVGTKLKIAQALNHHSTIGQDLVAMCVNDILANGAQPLFFTCYLGIGRLDPDLIEAVRKSVSVGCDIAGCNLVEEHISHLPSIYQGSVYDLGGFSVGVVEKSKMIASGDSIQEGDVVIGLPSSGLHSNGFSLVRKIVEVHNLRFDMPCPYGMPGTLGQNLLTPTKIYVKTVLPAIHSGKVKGFAHITGGGLTENIPRVLPPNVGVTLDGCKWPMKPVFGWLQYMGKVTENEMAKTFNCGLGAVLIVNKSDVDDVLALMPDSGAVQVGQVVSLSEKNTEKVVIENLQSSLSNSWLRPKLPVTKKRVGVLISGSGTNLQALIDHTQNKAVNSSAEIVLVISNVPNVAGLRRAERAGIKTLVIDHKNYKSRSEFDSAVDDQLVQHKIELVCLAGFMRILTGEFVNKWSGRMLNIHPSLLPSFKGAHGQKLALEAGVQISGCSVHFVAEEVDAGAILVQRSVPVYPGDTVETLSERIKTVEHVAYPKALELVASEQVQLGNDGKLVWNW</sequence>
<keyword evidence="7 16" id="KW-0436">Ligase</keyword>
<dbReference type="Gene3D" id="3.90.650.10">
    <property type="entry name" value="PurM-like C-terminal domain"/>
    <property type="match status" value="2"/>
</dbReference>
<dbReference type="InterPro" id="IPR016185">
    <property type="entry name" value="PreATP-grasp_dom_sf"/>
</dbReference>
<keyword evidence="8" id="KW-0808">Transferase</keyword>
<comment type="catalytic activity">
    <reaction evidence="16">
        <text>N(1)-(5-phospho-beta-D-ribosyl)glycinamide + (6R)-10-formyltetrahydrofolate = N(2)-formyl-N(1)-(5-phospho-beta-D-ribosyl)glycinamide + (6S)-5,6,7,8-tetrahydrofolate + H(+)</text>
        <dbReference type="Rhea" id="RHEA:15053"/>
        <dbReference type="ChEBI" id="CHEBI:15378"/>
        <dbReference type="ChEBI" id="CHEBI:57453"/>
        <dbReference type="ChEBI" id="CHEBI:143788"/>
        <dbReference type="ChEBI" id="CHEBI:147286"/>
        <dbReference type="ChEBI" id="CHEBI:195366"/>
        <dbReference type="EC" id="2.1.2.2"/>
    </reaction>
</comment>
<dbReference type="CDD" id="cd08645">
    <property type="entry name" value="FMT_core_GART"/>
    <property type="match status" value="1"/>
</dbReference>
<dbReference type="InterPro" id="IPR002376">
    <property type="entry name" value="Formyl_transf_N"/>
</dbReference>
<dbReference type="KEGG" id="bgt:106056062"/>
<dbReference type="InterPro" id="IPR020561">
    <property type="entry name" value="PRibGlycinamid_synth_ATP-grasp"/>
</dbReference>
<evidence type="ECO:0000256" key="7">
    <source>
        <dbReference type="ARBA" id="ARBA00022598"/>
    </source>
</evidence>
<keyword evidence="11 16" id="KW-0658">Purine biosynthesis</keyword>
<proteinExistence type="inferred from homology"/>
<gene>
    <name evidence="18" type="primary">106056062</name>
</gene>
<evidence type="ECO:0000256" key="3">
    <source>
        <dbReference type="ARBA" id="ARBA00005174"/>
    </source>
</evidence>
<dbReference type="GO" id="GO:0004644">
    <property type="term" value="F:phosphoribosylglycinamide formyltransferase activity"/>
    <property type="evidence" value="ECO:0007669"/>
    <property type="project" value="UniProtKB-EC"/>
</dbReference>
<dbReference type="Pfam" id="PF02843">
    <property type="entry name" value="GARS_C"/>
    <property type="match status" value="1"/>
</dbReference>
<dbReference type="Gene3D" id="3.90.600.10">
    <property type="entry name" value="Phosphoribosylglycinamide synthetase, C-terminal domain"/>
    <property type="match status" value="1"/>
</dbReference>
<dbReference type="PANTHER" id="PTHR10520:SF12">
    <property type="entry name" value="TRIFUNCTIONAL PURINE BIOSYNTHETIC PROTEIN ADENOSINE-3"/>
    <property type="match status" value="1"/>
</dbReference>
<dbReference type="PROSITE" id="PS00184">
    <property type="entry name" value="GARS"/>
    <property type="match status" value="1"/>
</dbReference>
<dbReference type="FunFam" id="3.40.50.20:FF:000006">
    <property type="entry name" value="Phosphoribosylamine--glycine ligase, chloroplastic"/>
    <property type="match status" value="1"/>
</dbReference>
<dbReference type="InterPro" id="IPR016188">
    <property type="entry name" value="PurM-like_N"/>
</dbReference>
<dbReference type="SMART" id="SM01210">
    <property type="entry name" value="GARS_C"/>
    <property type="match status" value="1"/>
</dbReference>
<keyword evidence="12 15" id="KW-0067">ATP-binding</keyword>
<dbReference type="SMART" id="SM01209">
    <property type="entry name" value="GARS_A"/>
    <property type="match status" value="1"/>
</dbReference>
<dbReference type="EnsemblMetazoa" id="BGLB002200-RC">
    <property type="protein sequence ID" value="BGLB002200-PC"/>
    <property type="gene ID" value="BGLB002200"/>
</dbReference>
<dbReference type="InterPro" id="IPR000115">
    <property type="entry name" value="PRibGlycinamide_synth"/>
</dbReference>
<dbReference type="FunFam" id="3.30.1330.10:FF:000001">
    <property type="entry name" value="Phosphoribosylformylglycinamidine cyclo-ligase"/>
    <property type="match status" value="1"/>
</dbReference>
<feature type="domain" description="ATP-grasp" evidence="17">
    <location>
        <begin position="111"/>
        <end position="318"/>
    </location>
</feature>
<reference evidence="18" key="1">
    <citation type="submission" date="2020-05" db="UniProtKB">
        <authorList>
            <consortium name="EnsemblMetazoa"/>
        </authorList>
    </citation>
    <scope>IDENTIFICATION</scope>
    <source>
        <strain evidence="18">BB02</strain>
    </source>
</reference>
<dbReference type="InterPro" id="IPR011761">
    <property type="entry name" value="ATP-grasp"/>
</dbReference>
<organism evidence="18 19">
    <name type="scientific">Biomphalaria glabrata</name>
    <name type="common">Bloodfluke planorb</name>
    <name type="synonym">Freshwater snail</name>
    <dbReference type="NCBI Taxonomy" id="6526"/>
    <lineage>
        <taxon>Eukaryota</taxon>
        <taxon>Metazoa</taxon>
        <taxon>Spiralia</taxon>
        <taxon>Lophotrochozoa</taxon>
        <taxon>Mollusca</taxon>
        <taxon>Gastropoda</taxon>
        <taxon>Heterobranchia</taxon>
        <taxon>Euthyneura</taxon>
        <taxon>Panpulmonata</taxon>
        <taxon>Hygrophila</taxon>
        <taxon>Lymnaeoidea</taxon>
        <taxon>Planorbidae</taxon>
        <taxon>Biomphalaria</taxon>
    </lineage>
</organism>
<evidence type="ECO:0000256" key="12">
    <source>
        <dbReference type="ARBA" id="ARBA00022840"/>
    </source>
</evidence>
<dbReference type="InterPro" id="IPR011054">
    <property type="entry name" value="Rudment_hybrid_motif"/>
</dbReference>
<dbReference type="VEuPathDB" id="VectorBase:BGLAX_028879"/>
<dbReference type="EC" id="2.1.2.2" evidence="16"/>
<dbReference type="Gene3D" id="3.40.50.20">
    <property type="match status" value="1"/>
</dbReference>
<dbReference type="GO" id="GO:0046084">
    <property type="term" value="P:adenine biosynthetic process"/>
    <property type="evidence" value="ECO:0007669"/>
    <property type="project" value="TreeGrafter"/>
</dbReference>
<dbReference type="InterPro" id="IPR020560">
    <property type="entry name" value="PRibGlycinamide_synth_C-dom"/>
</dbReference>
<dbReference type="SUPFAM" id="SSF52440">
    <property type="entry name" value="PreATP-grasp domain"/>
    <property type="match status" value="1"/>
</dbReference>
<dbReference type="HAMAP" id="MF_00741">
    <property type="entry name" value="AIRS"/>
    <property type="match status" value="1"/>
</dbReference>
<dbReference type="EC" id="6.3.4.13" evidence="16"/>
<dbReference type="InterPro" id="IPR036477">
    <property type="entry name" value="Formyl_transf_N_sf"/>
</dbReference>
<dbReference type="RefSeq" id="XP_013068084.2">
    <property type="nucleotide sequence ID" value="XM_013212630.2"/>
</dbReference>
<evidence type="ECO:0000259" key="17">
    <source>
        <dbReference type="PROSITE" id="PS50975"/>
    </source>
</evidence>
<dbReference type="Gene3D" id="3.40.50.170">
    <property type="entry name" value="Formyl transferase, N-terminal domain"/>
    <property type="match status" value="1"/>
</dbReference>
<dbReference type="GO" id="GO:0005524">
    <property type="term" value="F:ATP binding"/>
    <property type="evidence" value="ECO:0007669"/>
    <property type="project" value="UniProtKB-UniRule"/>
</dbReference>
<comment type="similarity">
    <text evidence="4 16">In the N-terminal section; belongs to the GARS family.</text>
</comment>
<keyword evidence="13 16" id="KW-0464">Manganese</keyword>
<dbReference type="OrthoDB" id="2018833at2759"/>
<dbReference type="InterPro" id="IPR036676">
    <property type="entry name" value="PurM-like_C_sf"/>
</dbReference>
<dbReference type="HAMAP" id="MF_01930">
    <property type="entry name" value="PurN"/>
    <property type="match status" value="1"/>
</dbReference>
<dbReference type="Pfam" id="PF02769">
    <property type="entry name" value="AIRS_C"/>
    <property type="match status" value="2"/>
</dbReference>
<evidence type="ECO:0000256" key="2">
    <source>
        <dbReference type="ARBA" id="ARBA00005054"/>
    </source>
</evidence>
<dbReference type="InterPro" id="IPR037123">
    <property type="entry name" value="PRibGlycinamide_synth_C_sf"/>
</dbReference>